<dbReference type="PANTHER" id="PTHR33054">
    <property type="entry name" value="CCHC-TYPE DOMAIN-CONTAINING PROTEIN"/>
    <property type="match status" value="1"/>
</dbReference>
<accession>A0AAN7GGW9</accession>
<evidence type="ECO:0000313" key="7">
    <source>
        <dbReference type="Proteomes" id="UP001324115"/>
    </source>
</evidence>
<dbReference type="CDD" id="cd00303">
    <property type="entry name" value="retropepsin_like"/>
    <property type="match status" value="1"/>
</dbReference>
<dbReference type="Pfam" id="PF24496">
    <property type="entry name" value="DUF7588"/>
    <property type="match status" value="1"/>
</dbReference>
<feature type="region of interest" description="Disordered" evidence="4">
    <location>
        <begin position="366"/>
        <end position="388"/>
    </location>
</feature>
<name>A0AAN7GGW9_QUERU</name>
<organism evidence="6 7">
    <name type="scientific">Quercus rubra</name>
    <name type="common">Northern red oak</name>
    <name type="synonym">Quercus borealis</name>
    <dbReference type="NCBI Taxonomy" id="3512"/>
    <lineage>
        <taxon>Eukaryota</taxon>
        <taxon>Viridiplantae</taxon>
        <taxon>Streptophyta</taxon>
        <taxon>Embryophyta</taxon>
        <taxon>Tracheophyta</taxon>
        <taxon>Spermatophyta</taxon>
        <taxon>Magnoliopsida</taxon>
        <taxon>eudicotyledons</taxon>
        <taxon>Gunneridae</taxon>
        <taxon>Pentapetalae</taxon>
        <taxon>rosids</taxon>
        <taxon>fabids</taxon>
        <taxon>Fagales</taxon>
        <taxon>Fagaceae</taxon>
        <taxon>Quercus</taxon>
    </lineage>
</organism>
<dbReference type="GO" id="GO:0003676">
    <property type="term" value="F:nucleic acid binding"/>
    <property type="evidence" value="ECO:0007669"/>
    <property type="project" value="InterPro"/>
</dbReference>
<keyword evidence="2" id="KW-0862">Zinc</keyword>
<dbReference type="Pfam" id="PF22909">
    <property type="entry name" value="Caulimovir_coat_dom"/>
    <property type="match status" value="1"/>
</dbReference>
<dbReference type="EMBL" id="JAXUIC010000001">
    <property type="protein sequence ID" value="KAK4607474.1"/>
    <property type="molecule type" value="Genomic_DNA"/>
</dbReference>
<dbReference type="GO" id="GO:0016787">
    <property type="term" value="F:hydrolase activity"/>
    <property type="evidence" value="ECO:0007669"/>
    <property type="project" value="UniProtKB-KW"/>
</dbReference>
<dbReference type="InterPro" id="IPR036875">
    <property type="entry name" value="Znf_CCHC_sf"/>
</dbReference>
<dbReference type="Pfam" id="PF01107">
    <property type="entry name" value="MP"/>
    <property type="match status" value="1"/>
</dbReference>
<keyword evidence="7" id="KW-1185">Reference proteome</keyword>
<protein>
    <recommendedName>
        <fullName evidence="5">CCHC-type domain-containing protein</fullName>
    </recommendedName>
</protein>
<evidence type="ECO:0000256" key="2">
    <source>
        <dbReference type="PROSITE-ProRule" id="PRU00047"/>
    </source>
</evidence>
<keyword evidence="3" id="KW-0175">Coiled coil</keyword>
<dbReference type="PANTHER" id="PTHR33054:SF9">
    <property type="entry name" value="CCHC-TYPE DOMAIN-CONTAINING PROTEIN"/>
    <property type="match status" value="1"/>
</dbReference>
<dbReference type="InterPro" id="IPR001878">
    <property type="entry name" value="Znf_CCHC"/>
</dbReference>
<evidence type="ECO:0000256" key="1">
    <source>
        <dbReference type="ARBA" id="ARBA00022801"/>
    </source>
</evidence>
<reference evidence="6 7" key="1">
    <citation type="journal article" date="2023" name="G3 (Bethesda)">
        <title>A haplotype-resolved chromosome-scale genome for Quercus rubra L. provides insights into the genetics of adaptive traits for red oak species.</title>
        <authorList>
            <person name="Kapoor B."/>
            <person name="Jenkins J."/>
            <person name="Schmutz J."/>
            <person name="Zhebentyayeva T."/>
            <person name="Kuelheim C."/>
            <person name="Coggeshall M."/>
            <person name="Heim C."/>
            <person name="Lasky J.R."/>
            <person name="Leites L."/>
            <person name="Islam-Faridi N."/>
            <person name="Romero-Severson J."/>
            <person name="DeLeo V.L."/>
            <person name="Lucas S.M."/>
            <person name="Lazic D."/>
            <person name="Gailing O."/>
            <person name="Carlson J."/>
            <person name="Staton M."/>
        </authorList>
    </citation>
    <scope>NUCLEOTIDE SEQUENCE [LARGE SCALE GENOMIC DNA]</scope>
    <source>
        <strain evidence="6">Pseudo-F2</strain>
    </source>
</reference>
<feature type="coiled-coil region" evidence="3">
    <location>
        <begin position="1131"/>
        <end position="1172"/>
    </location>
</feature>
<evidence type="ECO:0000313" key="6">
    <source>
        <dbReference type="EMBL" id="KAK4607474.1"/>
    </source>
</evidence>
<evidence type="ECO:0000259" key="5">
    <source>
        <dbReference type="PROSITE" id="PS50158"/>
    </source>
</evidence>
<proteinExistence type="predicted"/>
<keyword evidence="2" id="KW-0863">Zinc-finger</keyword>
<keyword evidence="2" id="KW-0479">Metal-binding</keyword>
<dbReference type="Proteomes" id="UP001324115">
    <property type="component" value="Unassembled WGS sequence"/>
</dbReference>
<comment type="caution">
    <text evidence="6">The sequence shown here is derived from an EMBL/GenBank/DDBJ whole genome shotgun (WGS) entry which is preliminary data.</text>
</comment>
<dbReference type="GO" id="GO:0008270">
    <property type="term" value="F:zinc ion binding"/>
    <property type="evidence" value="ECO:0007669"/>
    <property type="project" value="UniProtKB-KW"/>
</dbReference>
<dbReference type="Pfam" id="PF00098">
    <property type="entry name" value="zf-CCHC"/>
    <property type="match status" value="1"/>
</dbReference>
<keyword evidence="1" id="KW-0378">Hydrolase</keyword>
<dbReference type="Pfam" id="PF00077">
    <property type="entry name" value="RVP"/>
    <property type="match status" value="1"/>
</dbReference>
<sequence length="1897" mass="219376">MDRLWRSNSSISSRAGCPPDIVNEEDHNVEDNEIPDFTNWTIPKVDIKNVYKISWAESTFHSAYKVRTVEQIFSISKTHEKCCLFTKKNIGEFLASKKFSYLHIGMVQVAIKPLTQKGINASVLMCLRDARFKHFKDSILGMITASLYDGPVYFSCYPDLTLALDDANIIKALTLNIASSGYHMEEGSKPFALIYRIYYRLLGTQLNPSAINHREPSGKAMLIKCSTPDAKIQIPKMIQWQDIKLPTEWFLEQESPIAKPVFDELDLTHIQQYLDGTVKISFQNSQPLRINEGRHSFAGSESISKRDQDLNEFLKKNFSKPTDLKSDSISKRDQDLNDFLEKNFDRPVDLKLKGISDDKVSNVYYSTKQESSSPYGKPASEEEDDGNSICPSERDFPPIDASGYIKQLRVLTVLNDDFKVDLVPLYDEFMLSKNRIKRKYFQDNFAQSEKNRVKSKWLEKMNQLKKHILFFDFLENHYVSNDEVSKQHLSVIKKTNFVKENDRSTIRSTHPPLETIVLTCQDKKTEVNATPFKIADDKTPIVSIIEQNNFTNEFLHIIGQQLDCIEEKIVERIVSIEKPVPEKYVSVKTEKPLIDLPSQREKVMFKTSQSKMLEVVDKMLFDLKVKTEGTSRNTTCTISKNEKEIVSDEHTDSDIVSSVFATKILGNDFLEIKRFVENPKPMSFTKNWYSKPTPPDMQFEERVFQTQFSVSADKLYEWNIDGLSEQEIINKMSHMSMVGIAYQNNHDLDQPEIVNLLNDESLPIFDESIGHGILDGVNTLIYTILKHFVGTPSNISSRVSDLLNNLRCPTMIDYRWYQDVFISRVMLRKDCHKPYWKERFIDSLPPIFAHKVKQALMWKNDSIDYDNLTYGDIFSAIKKLGINMCNDEKLLKYHLQNKKKAKYEMGNFCEQYGLPPIAPSRQKGKKHDKSHKNYNHNKYKKYKNNFDKPNDFYAKKKNVSKKYDKHMSGKGKCFNCGKPGHFSKDCNKKPGKLKNKFNMLKINDKEQEELFRILESNNSSDSLEYDFSSSSDSCYQSADDSSDSPNIKIGCRDSCCNVINSVDTLTKSEENEKLIIQLINQIQNPELQKEYLDKFKKNLLKDETGKKLKSTIKFEETLERFNKKKSKDLTVNDLQSEITVVKQEMLDLKNEFKNLKNDNQNIKQELIMLKIDKSLDHQQIDNEQNEHKDGEESSQQALLSKKCIVDHFQLSPVHKLIPPKWFTKVKIVVSPDYHFTVIAMIDSGADMNCIQEELIPSKYLEKSTERLVSANGSQMKIKYELNNAHICHNNVYFKIPSVLVKNLTDKVILDIDSLTYEKDSPMNTLVQEIMMSSCPYFTASFKDNTHRTNTINRPHIINTSLQESDDDARISTTNKWDTSNIYTYTTSKWIIMASKGKALVQDYSQSRRPPMGRPFKMHEGASSGIKSSEAISLQRDVPAKVTYSNGDIIIALQEVLAKNLQFHNGTYLELPASIKLILDNLQSAFIEKHHEVFQQTLRALEIHLVNLTAQNEVYTHYYEKTFTSEDDFILENKAFRSHHVNHPNITNDLYLSQLFGKEDIHSKDKMTIMGTNYARLSLKTQSILRSAVANLPTDIQLRILESEAMFRSFDLWFKNFKTLVTATIPDPDELDEDDNVFLQADWEEHFGSSLRVYEKQHPFPDLLINYDDDSYIAAISDDDDEIDRDPYWLSQMFEYGFVRYIRLTSHLQASQLPQIIQDSVKKFNTPFVTIRCWSTLPQWERDNWMNVQPSKHLILINGHTHQGPWFEGNSHLSFANPFTLIECWKNYFNNQIINIAHSLWKHYHFMGSTDKIVVFGPRPYSDVVAHLRVADHCNPVKFLTPGRPPDASIFKMQSHAHAEDLASDKGWESFQKEKEKTTFCHIFYALVMILYTLPCLL</sequence>
<dbReference type="InterPro" id="IPR018061">
    <property type="entry name" value="Retropepsins"/>
</dbReference>
<dbReference type="InterPro" id="IPR056648">
    <property type="entry name" value="DUF7746"/>
</dbReference>
<dbReference type="SMART" id="SM00343">
    <property type="entry name" value="ZnF_C2HC"/>
    <property type="match status" value="1"/>
</dbReference>
<dbReference type="InterPro" id="IPR056010">
    <property type="entry name" value="DUF7588"/>
</dbReference>
<feature type="domain" description="CCHC-type" evidence="5">
    <location>
        <begin position="972"/>
        <end position="986"/>
    </location>
</feature>
<dbReference type="InterPro" id="IPR028919">
    <property type="entry name" value="Viral_movement"/>
</dbReference>
<gene>
    <name evidence="6" type="ORF">RGQ29_001353</name>
</gene>
<evidence type="ECO:0000256" key="3">
    <source>
        <dbReference type="SAM" id="Coils"/>
    </source>
</evidence>
<dbReference type="PROSITE" id="PS50158">
    <property type="entry name" value="ZF_CCHC"/>
    <property type="match status" value="1"/>
</dbReference>
<dbReference type="SUPFAM" id="SSF57756">
    <property type="entry name" value="Retrovirus zinc finger-like domains"/>
    <property type="match status" value="1"/>
</dbReference>
<dbReference type="Gene3D" id="4.10.60.10">
    <property type="entry name" value="Zinc finger, CCHC-type"/>
    <property type="match status" value="1"/>
</dbReference>
<dbReference type="Pfam" id="PF24925">
    <property type="entry name" value="DUF7746"/>
    <property type="match status" value="1"/>
</dbReference>
<evidence type="ECO:0000256" key="4">
    <source>
        <dbReference type="SAM" id="MobiDB-lite"/>
    </source>
</evidence>